<evidence type="ECO:0000313" key="3">
    <source>
        <dbReference type="EMBL" id="MFC4543011.1"/>
    </source>
</evidence>
<sequence>MSRSATTMADDRFGRIGGRIRWFVAVPFRRQTYLNLAYLLLSFPLGIAYLVFVTVGVSLGLGLLIVLAGALVFAITVAMGLVVAGFERWLTTRLLGVEIDPRTELDGDRRRDRLRSLLTGRKTWTALFYLPAKFALGVGSVSLAMTGLTTAVSMLFVPLYYDAPGLYVGLTSDRAPELHPTLYVGWNYLLVGFETVITVGHWRITTLPQALVVALVGVVLLFGILHLMNGIARLWARFAKLLLENGYDPLAALGRRER</sequence>
<dbReference type="RefSeq" id="WP_250140303.1">
    <property type="nucleotide sequence ID" value="NZ_JALIQP010000002.1"/>
</dbReference>
<dbReference type="AlphaFoldDB" id="A0ABD5PR96"/>
<name>A0ABD5PR96_9EURY</name>
<evidence type="ECO:0000313" key="4">
    <source>
        <dbReference type="Proteomes" id="UP001595898"/>
    </source>
</evidence>
<feature type="transmembrane region" description="Helical" evidence="1">
    <location>
        <begin position="36"/>
        <end position="57"/>
    </location>
</feature>
<accession>A0ABD5PR96</accession>
<feature type="transmembrane region" description="Helical" evidence="1">
    <location>
        <begin position="134"/>
        <end position="161"/>
    </location>
</feature>
<keyword evidence="1" id="KW-0812">Transmembrane</keyword>
<feature type="transmembrane region" description="Helical" evidence="1">
    <location>
        <begin position="63"/>
        <end position="86"/>
    </location>
</feature>
<feature type="transmembrane region" description="Helical" evidence="1">
    <location>
        <begin position="181"/>
        <end position="199"/>
    </location>
</feature>
<organism evidence="3 4">
    <name type="scientific">Halosolutus amylolyticus</name>
    <dbReference type="NCBI Taxonomy" id="2932267"/>
    <lineage>
        <taxon>Archaea</taxon>
        <taxon>Methanobacteriati</taxon>
        <taxon>Methanobacteriota</taxon>
        <taxon>Stenosarchaea group</taxon>
        <taxon>Halobacteria</taxon>
        <taxon>Halobacteriales</taxon>
        <taxon>Natrialbaceae</taxon>
        <taxon>Halosolutus</taxon>
    </lineage>
</organism>
<keyword evidence="1" id="KW-0472">Membrane</keyword>
<keyword evidence="4" id="KW-1185">Reference proteome</keyword>
<gene>
    <name evidence="3" type="ORF">ACFO5R_13870</name>
</gene>
<feature type="transmembrane region" description="Helical" evidence="1">
    <location>
        <begin position="211"/>
        <end position="236"/>
    </location>
</feature>
<comment type="caution">
    <text evidence="3">The sequence shown here is derived from an EMBL/GenBank/DDBJ whole genome shotgun (WGS) entry which is preliminary data.</text>
</comment>
<dbReference type="InterPro" id="IPR025828">
    <property type="entry name" value="Put_sensor_dom"/>
</dbReference>
<dbReference type="Proteomes" id="UP001595898">
    <property type="component" value="Unassembled WGS sequence"/>
</dbReference>
<evidence type="ECO:0000256" key="1">
    <source>
        <dbReference type="SAM" id="Phobius"/>
    </source>
</evidence>
<dbReference type="Pfam" id="PF13796">
    <property type="entry name" value="Sensor"/>
    <property type="match status" value="1"/>
</dbReference>
<keyword evidence="1" id="KW-1133">Transmembrane helix</keyword>
<proteinExistence type="predicted"/>
<protein>
    <submittedName>
        <fullName evidence="3">Sensor domain-containing protein</fullName>
    </submittedName>
</protein>
<feature type="domain" description="Putative sensor" evidence="2">
    <location>
        <begin position="38"/>
        <end position="243"/>
    </location>
</feature>
<reference evidence="3 4" key="1">
    <citation type="journal article" date="2019" name="Int. J. Syst. Evol. Microbiol.">
        <title>The Global Catalogue of Microorganisms (GCM) 10K type strain sequencing project: providing services to taxonomists for standard genome sequencing and annotation.</title>
        <authorList>
            <consortium name="The Broad Institute Genomics Platform"/>
            <consortium name="The Broad Institute Genome Sequencing Center for Infectious Disease"/>
            <person name="Wu L."/>
            <person name="Ma J."/>
        </authorList>
    </citation>
    <scope>NUCLEOTIDE SEQUENCE [LARGE SCALE GENOMIC DNA]</scope>
    <source>
        <strain evidence="3 4">WLHS5</strain>
    </source>
</reference>
<dbReference type="EMBL" id="JBHSFA010000007">
    <property type="protein sequence ID" value="MFC4543011.1"/>
    <property type="molecule type" value="Genomic_DNA"/>
</dbReference>
<evidence type="ECO:0000259" key="2">
    <source>
        <dbReference type="Pfam" id="PF13796"/>
    </source>
</evidence>